<proteinExistence type="predicted"/>
<organism evidence="1 2">
    <name type="scientific">Helicobacter gastrocanis</name>
    <dbReference type="NCBI Taxonomy" id="2849641"/>
    <lineage>
        <taxon>Bacteria</taxon>
        <taxon>Pseudomonadati</taxon>
        <taxon>Campylobacterota</taxon>
        <taxon>Epsilonproteobacteria</taxon>
        <taxon>Campylobacterales</taxon>
        <taxon>Helicobacteraceae</taxon>
        <taxon>Helicobacter</taxon>
    </lineage>
</organism>
<reference evidence="1 2" key="1">
    <citation type="submission" date="2021-07" db="EMBL/GenBank/DDBJ databases">
        <title>Novel Helicobacter sp. Isolated from a dog.</title>
        <authorList>
            <person name="Rimbara E."/>
            <person name="Suzuki M."/>
        </authorList>
    </citation>
    <scope>NUCLEOTIDE SEQUENCE [LARGE SCALE GENOMIC DNA]</scope>
    <source>
        <strain evidence="2">NHP19-003</strain>
    </source>
</reference>
<gene>
    <name evidence="1" type="ORF">NHP190003_14450</name>
</gene>
<protein>
    <submittedName>
        <fullName evidence="1">Uncharacterized protein</fullName>
    </submittedName>
</protein>
<dbReference type="Proteomes" id="UP000826775">
    <property type="component" value="Chromosome"/>
</dbReference>
<accession>A0ABN6I7U8</accession>
<dbReference type="EMBL" id="AP024814">
    <property type="protein sequence ID" value="BCZ18163.1"/>
    <property type="molecule type" value="Genomic_DNA"/>
</dbReference>
<name>A0ABN6I7U8_9HELI</name>
<keyword evidence="2" id="KW-1185">Reference proteome</keyword>
<evidence type="ECO:0000313" key="2">
    <source>
        <dbReference type="Proteomes" id="UP000826775"/>
    </source>
</evidence>
<sequence>MNAQQHAKLVLLLDALQKQLGYLRTECAAAKVRLDGLRAQYAQVALTHTAPVSPAHSATLKKKCTEV</sequence>
<evidence type="ECO:0000313" key="1">
    <source>
        <dbReference type="EMBL" id="BCZ18163.1"/>
    </source>
</evidence>
<dbReference type="RefSeq" id="WP_221279404.1">
    <property type="nucleotide sequence ID" value="NZ_AP024814.1"/>
</dbReference>